<evidence type="ECO:0000256" key="1">
    <source>
        <dbReference type="SAM" id="MobiDB-lite"/>
    </source>
</evidence>
<dbReference type="EMBL" id="BSRZ01000001">
    <property type="protein sequence ID" value="GLW61943.1"/>
    <property type="molecule type" value="Genomic_DNA"/>
</dbReference>
<feature type="compositionally biased region" description="Basic residues" evidence="1">
    <location>
        <begin position="50"/>
        <end position="59"/>
    </location>
</feature>
<protein>
    <submittedName>
        <fullName evidence="2">Uncharacterized protein</fullName>
    </submittedName>
</protein>
<accession>A0A9W6PS25</accession>
<comment type="caution">
    <text evidence="2">The sequence shown here is derived from an EMBL/GenBank/DDBJ whole genome shotgun (WGS) entry which is preliminary data.</text>
</comment>
<evidence type="ECO:0000313" key="2">
    <source>
        <dbReference type="EMBL" id="GLW61943.1"/>
    </source>
</evidence>
<name>A0A9W6PS25_9ACTN</name>
<keyword evidence="3" id="KW-1185">Reference proteome</keyword>
<feature type="region of interest" description="Disordered" evidence="1">
    <location>
        <begin position="15"/>
        <end position="108"/>
    </location>
</feature>
<dbReference type="AlphaFoldDB" id="A0A9W6PS25"/>
<dbReference type="Proteomes" id="UP001165124">
    <property type="component" value="Unassembled WGS sequence"/>
</dbReference>
<proteinExistence type="predicted"/>
<reference evidence="2" key="1">
    <citation type="submission" date="2023-02" db="EMBL/GenBank/DDBJ databases">
        <title>Actinomadura rubrobrunea NBRC 14622.</title>
        <authorList>
            <person name="Ichikawa N."/>
            <person name="Sato H."/>
            <person name="Tonouchi N."/>
        </authorList>
    </citation>
    <scope>NUCLEOTIDE SEQUENCE</scope>
    <source>
        <strain evidence="2">NBRC 14622</strain>
    </source>
</reference>
<sequence length="108" mass="11376">MVSFGISATISTFADNLGPDAAAGPPRGRTSAAPAKFAAITGGSADMRPRACRGARHRHTDADARTQTQGRRRTDADARTQPHGQRRTNTLAEDRVPTHRGATRGGQA</sequence>
<organism evidence="2 3">
    <name type="scientific">Actinomadura rubrobrunea</name>
    <dbReference type="NCBI Taxonomy" id="115335"/>
    <lineage>
        <taxon>Bacteria</taxon>
        <taxon>Bacillati</taxon>
        <taxon>Actinomycetota</taxon>
        <taxon>Actinomycetes</taxon>
        <taxon>Streptosporangiales</taxon>
        <taxon>Thermomonosporaceae</taxon>
        <taxon>Actinomadura</taxon>
    </lineage>
</organism>
<evidence type="ECO:0000313" key="3">
    <source>
        <dbReference type="Proteomes" id="UP001165124"/>
    </source>
</evidence>
<gene>
    <name evidence="2" type="ORF">Arub01_01870</name>
</gene>